<sequence length="2190" mass="238124">MQQPPQTVPAGAAAPPPAGLARNIYWRNTSLSKRANAAAAPVQPVTDPFAFGRQTPQGSPLDNPSKGNALVMPSSSPAAFPQPAVVHPSPSHAGDNPHGLHASLSAPVSQPGINTSTFSNVPVPSPSPGYVTNSATEVHPNADLGLHGSAVPLHYNTGTALENSFSVHPGMVSLSNKPGGRQDAHRDPSDVPSGPAAAAVFPPPPQQPVSQWRPGQGNLQSPVRNFVPHPEPSSQPDIHSVSQSSVSPPHPPPQTNLQHGPVHQGIPQNPVQAPLSVGCEKTGKNVSANNGHHVNSIQPGNVFRQNAEMSNAWLNQTYQDQFYPQPPLQDSNFVIPTAQENNPKKQSPGVSETSNRSIPTDRDSGTVSMFFKGDEAENEEILSSEKNYVVEKTEFACQPNSSPLYHQPMQPQWVATNVLSQAHIGTGSANEVVQKGMDVQYFPKIVSQQEAQAAKHAVFIGDDKARAGDASGNGGSQYENVENLECIQNQEVLPSEPHNVTASSPSAHPDPYRYGPLPGQMLPKNAVVSHAEGGPNLEAPDSLPHPVRPDSVSSNYSNISHRSASSSARPPEQVGTFIQQESGKPDEESSARFFKQIDSSPLGGDSSEVNLSKSYHSNLSQPPTPSPPKPTGVFQTSANSSFEPVRSHGVGIKPAEIDQAKMVVELRENHPNQKNNKKNTAVPAASPGNLEQPPDNLETIFMPQVYPLPLAVTGEAGNMLHSGSVTENMQSLSERRSSTRAQGAIKKCDSPATTLWAHNELPNFGGNVLLAPAAPAVYVPAKQTVEVIQPPEEGLPNQQPNKPGNIAVQPSQDGNISSENLENPPKMGEEEALQSQVTKDVQHQAVPDRAVQGALPSQPQMQAAQMQQPASSGQSSAPSNYPAAAGTSAMQASQQRENQELGNQEASSAQLARYDQMSPDKQPTSGQPPSAQTSTAPPTSTGQPVMASAQQDPQRPPLPQTPQDAFGPPQNPYYYYRHPYDAYQPPYPPPYPPADPRAASHLYYMEDSYGQYDPRYRHYDSSSAAYMEPGSYRYPEPERPSSRASHCSDRPSSRQGYPEDYYAKTGWTDYYPGYYPNAYDYGDPSRWERYSSAYDPRYRDPRSYDQRYWYDAEHNPYQKREAYPYGNRHDRYEDHWRYDPRFTGSFDDEAEPHRDPYGDEFDRRSVHSEHSAHSLRSSHSVHSHRSSFSSRSQQSQLYRSNHDLTANAYETAAQAVSLHADYTYGGYAPNFGGQQPFTDYGYPAETGWSTVEQAPLRPSTPEKFSVPHLCARFGPGGFLIKVLPNLPSEGQPALVEIHSMETMLQHSPEQEEMRAFPGPLAKDDTHKVDVINFAQNKSTQCFKNENLIDKESASLLWDFIVLLCRQNGTVVGTDLAELLLRDHKTVWLPGKSPNEANLIDFTNEALEQVEEESGEAQLSFLTDSLITTIDSLEKETERFRELLLYGRKKDALESAMKHGLWGHALLLASKMDSRTHARVMTRFANSLPINDPLQTVYQLMSGRMPAASTCCGDEKWGDWRPHLAMVLSNLTNNVDLESRTIATMGDTLASKGLLDAAHFCYLMAQVGFGVYTRKTTKLVLIGSNHSLPFFKFATNEAIQRTEAYEYAQSLGTQPGCLPNFQVFKFIYACRLAEMGLAAQAFHYCEVISRTVLKDPHYYSPVLIGQLIQMSSQLRLFDPQIKEKPEQESLVEPSWLVRLRHVDGQIKEGAIAYNTDRSTPQQCPCSTPSSELDHTSQYDGGGVGHDMGPGTENALLASLLPNMSQQMQSVQLMPSAPQAILDGSAAVIPPGDQEAVRSVPFYPVASQPIGPGPGFAPPGFSNQYGAEPSPLYLGSTLPPGGPPQETESREEEQTNLETGMQRIPPESPSRNSFPEQREEDFYNRMASMAPGRRSRSASQSSAYMGYGRRSRTTSESSAHSVGRERSNSAAKQPSPSPPVPVGKETKKEVKKETASRKTGANWFRWLMGKGKNEAHLPDDKNKSIVWDEQKQRWVNLDEPEEESKPPPPPPTGFPKVPQTAPSGPGGPPSAPVNIFSRRAAGSRARYVDVLNPGGTKSSGAVPAPADLFAPLAPMPVPANVFVPNSVPGEPQPMEGSGAAEHTPVANQTNTEPAAAADPEYLNPTILPPGSGLPVSNPDGFQSGEPAAVPPSGGPSAGTVQFYNPSQFAQSPAVTGSSRPGRIGQRKYPTLK</sequence>
<feature type="compositionally biased region" description="Polar residues" evidence="17">
    <location>
        <begin position="796"/>
        <end position="821"/>
    </location>
</feature>
<feature type="compositionally biased region" description="Low complexity" evidence="17">
    <location>
        <begin position="856"/>
        <end position="879"/>
    </location>
</feature>
<feature type="compositionally biased region" description="Low complexity" evidence="17">
    <location>
        <begin position="1186"/>
        <end position="1196"/>
    </location>
</feature>
<accession>A0A8B9EXR3</accession>
<evidence type="ECO:0000256" key="13">
    <source>
        <dbReference type="ARBA" id="ARBA00022927"/>
    </source>
</evidence>
<evidence type="ECO:0000256" key="1">
    <source>
        <dbReference type="ARBA" id="ARBA00004395"/>
    </source>
</evidence>
<feature type="region of interest" description="Disordered" evidence="17">
    <location>
        <begin position="2048"/>
        <end position="2190"/>
    </location>
</feature>
<dbReference type="Gene3D" id="1.25.40.1030">
    <property type="match status" value="1"/>
</dbReference>
<feature type="region of interest" description="Disordered" evidence="17">
    <location>
        <begin position="1812"/>
        <end position="2036"/>
    </location>
</feature>
<evidence type="ECO:0000256" key="8">
    <source>
        <dbReference type="ARBA" id="ARBA00022490"/>
    </source>
</evidence>
<feature type="region of interest" description="Disordered" evidence="17">
    <location>
        <begin position="46"/>
        <end position="113"/>
    </location>
</feature>
<evidence type="ECO:0000313" key="21">
    <source>
        <dbReference type="Proteomes" id="UP000694521"/>
    </source>
</evidence>
<feature type="compositionally biased region" description="Low complexity" evidence="17">
    <location>
        <begin position="927"/>
        <end position="941"/>
    </location>
</feature>
<feature type="region of interest" description="Disordered" evidence="17">
    <location>
        <begin position="669"/>
        <end position="693"/>
    </location>
</feature>
<keyword evidence="14 16" id="KW-0333">Golgi apparatus</keyword>
<evidence type="ECO:0000256" key="9">
    <source>
        <dbReference type="ARBA" id="ARBA00022553"/>
    </source>
</evidence>
<feature type="domain" description="Sec16 Sec23-binding" evidence="18">
    <location>
        <begin position="1440"/>
        <end position="1674"/>
    </location>
</feature>
<keyword evidence="12 16" id="KW-0931">ER-Golgi transport</keyword>
<feature type="compositionally biased region" description="Basic and acidic residues" evidence="17">
    <location>
        <begin position="1151"/>
        <end position="1172"/>
    </location>
</feature>
<reference evidence="20" key="2">
    <citation type="submission" date="2025-09" db="UniProtKB">
        <authorList>
            <consortium name="Ensembl"/>
        </authorList>
    </citation>
    <scope>IDENTIFICATION</scope>
</reference>
<reference evidence="20" key="1">
    <citation type="submission" date="2025-08" db="UniProtKB">
        <authorList>
            <consortium name="Ensembl"/>
        </authorList>
    </citation>
    <scope>IDENTIFICATION</scope>
</reference>
<dbReference type="FunFam" id="1.25.40.1030:FF:000002">
    <property type="entry name" value="Protein transport protein sec16"/>
    <property type="match status" value="1"/>
</dbReference>
<comment type="similarity">
    <text evidence="6 16">Belongs to the SEC16 family.</text>
</comment>
<keyword evidence="15 16" id="KW-0472">Membrane</keyword>
<feature type="region of interest" description="Disordered" evidence="17">
    <location>
        <begin position="496"/>
        <end position="637"/>
    </location>
</feature>
<feature type="region of interest" description="Disordered" evidence="17">
    <location>
        <begin position="171"/>
        <end position="269"/>
    </location>
</feature>
<dbReference type="GO" id="GO:0051668">
    <property type="term" value="P:localization within membrane"/>
    <property type="evidence" value="ECO:0007669"/>
    <property type="project" value="UniProtKB-ARBA"/>
</dbReference>
<dbReference type="Pfam" id="PF12931">
    <property type="entry name" value="TPR_Sec16"/>
    <property type="match status" value="1"/>
</dbReference>
<feature type="region of interest" description="Disordered" evidence="17">
    <location>
        <begin position="1143"/>
        <end position="1196"/>
    </location>
</feature>
<evidence type="ECO:0000256" key="5">
    <source>
        <dbReference type="ARBA" id="ARBA00004556"/>
    </source>
</evidence>
<feature type="region of interest" description="Disordered" evidence="17">
    <location>
        <begin position="322"/>
        <end position="366"/>
    </location>
</feature>
<evidence type="ECO:0000256" key="2">
    <source>
        <dbReference type="ARBA" id="ARBA00004406"/>
    </source>
</evidence>
<dbReference type="Ensembl" id="ENSACDT00005032018.1">
    <property type="protein sequence ID" value="ENSACDP00005026842.1"/>
    <property type="gene ID" value="ENSACDG00005019406.1"/>
</dbReference>
<evidence type="ECO:0000256" key="17">
    <source>
        <dbReference type="SAM" id="MobiDB-lite"/>
    </source>
</evidence>
<dbReference type="GO" id="GO:0005789">
    <property type="term" value="C:endoplasmic reticulum membrane"/>
    <property type="evidence" value="ECO:0007669"/>
    <property type="project" value="UniProtKB-SubCell"/>
</dbReference>
<keyword evidence="9" id="KW-0597">Phosphoprotein</keyword>
<dbReference type="PANTHER" id="PTHR13402:SF13">
    <property type="entry name" value="PROTEIN TRANSPORT PROTEIN SEC16A"/>
    <property type="match status" value="1"/>
</dbReference>
<dbReference type="CDD" id="cd09233">
    <property type="entry name" value="ACE1-Sec16-like"/>
    <property type="match status" value="1"/>
</dbReference>
<feature type="compositionally biased region" description="Polar residues" evidence="17">
    <location>
        <begin position="2157"/>
        <end position="2176"/>
    </location>
</feature>
<evidence type="ECO:0000259" key="18">
    <source>
        <dbReference type="Pfam" id="PF12931"/>
    </source>
</evidence>
<dbReference type="PANTHER" id="PTHR13402">
    <property type="entry name" value="RGPR-RELATED"/>
    <property type="match status" value="1"/>
</dbReference>
<dbReference type="GO" id="GO:0007029">
    <property type="term" value="P:endoplasmic reticulum organization"/>
    <property type="evidence" value="ECO:0007669"/>
    <property type="project" value="UniProtKB-ARBA"/>
</dbReference>
<evidence type="ECO:0000256" key="10">
    <source>
        <dbReference type="ARBA" id="ARBA00022824"/>
    </source>
</evidence>
<keyword evidence="11" id="KW-0492">Microsome</keyword>
<feature type="compositionally biased region" description="Low complexity" evidence="17">
    <location>
        <begin position="2059"/>
        <end position="2070"/>
    </location>
</feature>
<feature type="compositionally biased region" description="Low complexity" evidence="17">
    <location>
        <begin position="972"/>
        <end position="984"/>
    </location>
</feature>
<feature type="region of interest" description="Disordered" evidence="17">
    <location>
        <begin position="1026"/>
        <end position="1059"/>
    </location>
</feature>
<feature type="compositionally biased region" description="Basic and acidic residues" evidence="17">
    <location>
        <begin position="1969"/>
        <end position="1990"/>
    </location>
</feature>
<feature type="compositionally biased region" description="Polar residues" evidence="17">
    <location>
        <begin position="54"/>
        <end position="66"/>
    </location>
</feature>
<keyword evidence="8" id="KW-0963">Cytoplasm</keyword>
<dbReference type="GO" id="GO:0016192">
    <property type="term" value="P:vesicle-mediated transport"/>
    <property type="evidence" value="ECO:0007669"/>
    <property type="project" value="UniProtKB-KW"/>
</dbReference>
<evidence type="ECO:0000256" key="14">
    <source>
        <dbReference type="ARBA" id="ARBA00023034"/>
    </source>
</evidence>
<feature type="compositionally biased region" description="Low complexity" evidence="17">
    <location>
        <begin position="191"/>
        <end position="200"/>
    </location>
</feature>
<feature type="compositionally biased region" description="Polar residues" evidence="17">
    <location>
        <begin position="607"/>
        <end position="621"/>
    </location>
</feature>
<evidence type="ECO:0000313" key="20">
    <source>
        <dbReference type="Ensembl" id="ENSACDP00005026842.1"/>
    </source>
</evidence>
<dbReference type="GO" id="GO:0012507">
    <property type="term" value="C:ER to Golgi transport vesicle membrane"/>
    <property type="evidence" value="ECO:0007669"/>
    <property type="project" value="TreeGrafter"/>
</dbReference>
<feature type="compositionally biased region" description="Polar residues" evidence="17">
    <location>
        <begin position="888"/>
        <end position="910"/>
    </location>
</feature>
<evidence type="ECO:0000256" key="4">
    <source>
        <dbReference type="ARBA" id="ARBA00004524"/>
    </source>
</evidence>
<dbReference type="GO" id="GO:0048471">
    <property type="term" value="C:perinuclear region of cytoplasm"/>
    <property type="evidence" value="ECO:0007669"/>
    <property type="project" value="UniProtKB-SubCell"/>
</dbReference>
<feature type="compositionally biased region" description="Pro residues" evidence="17">
    <location>
        <begin position="985"/>
        <end position="995"/>
    </location>
</feature>
<keyword evidence="21" id="KW-1185">Reference proteome</keyword>
<keyword evidence="7 16" id="KW-0813">Transport</keyword>
<dbReference type="GO" id="GO:0070973">
    <property type="term" value="P:protein localization to endoplasmic reticulum exit site"/>
    <property type="evidence" value="ECO:0007669"/>
    <property type="project" value="TreeGrafter"/>
</dbReference>
<feature type="compositionally biased region" description="Basic and acidic residues" evidence="17">
    <location>
        <begin position="1035"/>
        <end position="1052"/>
    </location>
</feature>
<dbReference type="GO" id="GO:0007030">
    <property type="term" value="P:Golgi organization"/>
    <property type="evidence" value="ECO:0007669"/>
    <property type="project" value="TreeGrafter"/>
</dbReference>
<feature type="compositionally biased region" description="Polar residues" evidence="17">
    <location>
        <begin position="322"/>
        <end position="358"/>
    </location>
</feature>
<feature type="compositionally biased region" description="Polar residues" evidence="17">
    <location>
        <begin position="496"/>
        <end position="506"/>
    </location>
</feature>
<feature type="compositionally biased region" description="Basic and acidic residues" evidence="17">
    <location>
        <begin position="180"/>
        <end position="189"/>
    </location>
</feature>
<evidence type="ECO:0000256" key="15">
    <source>
        <dbReference type="ARBA" id="ARBA00023136"/>
    </source>
</evidence>
<comment type="function">
    <text evidence="16">Plays a role in the organization of the endoplasmic reticulum exit sites (ERES), also known as transitional endoplasmic reticulum (tER). Required for secretory cargo traffic from the endoplasmic reticulum to the Golgi apparatus.</text>
</comment>
<dbReference type="InterPro" id="IPR024340">
    <property type="entry name" value="Sec16_CCD"/>
</dbReference>
<evidence type="ECO:0000256" key="7">
    <source>
        <dbReference type="ARBA" id="ARBA00022448"/>
    </source>
</evidence>
<dbReference type="Pfam" id="PF12932">
    <property type="entry name" value="Sec16"/>
    <property type="match status" value="1"/>
</dbReference>
<evidence type="ECO:0000256" key="12">
    <source>
        <dbReference type="ARBA" id="ARBA00022892"/>
    </source>
</evidence>
<feature type="region of interest" description="Disordered" evidence="17">
    <location>
        <begin position="791"/>
        <end position="998"/>
    </location>
</feature>
<proteinExistence type="inferred from homology"/>
<feature type="compositionally biased region" description="Low complexity" evidence="17">
    <location>
        <begin position="73"/>
        <end position="84"/>
    </location>
</feature>
<name>A0A8B9EXR3_ANSCY</name>
<dbReference type="GO" id="GO:0005829">
    <property type="term" value="C:cytosol"/>
    <property type="evidence" value="ECO:0007669"/>
    <property type="project" value="UniProtKB-SubCell"/>
</dbReference>
<dbReference type="GO" id="GO:0070971">
    <property type="term" value="C:endoplasmic reticulum exit site"/>
    <property type="evidence" value="ECO:0007669"/>
    <property type="project" value="UniProtKB-ARBA"/>
</dbReference>
<keyword evidence="10 16" id="KW-0256">Endoplasmic reticulum</keyword>
<keyword evidence="13 16" id="KW-0653">Protein transport</keyword>
<feature type="compositionally biased region" description="Basic and acidic residues" evidence="17">
    <location>
        <begin position="1942"/>
        <end position="1954"/>
    </location>
</feature>
<dbReference type="GO" id="GO:0000139">
    <property type="term" value="C:Golgi membrane"/>
    <property type="evidence" value="ECO:0007669"/>
    <property type="project" value="UniProtKB-SubCell"/>
</dbReference>
<dbReference type="InterPro" id="IPR024298">
    <property type="entry name" value="Sec16_Sec23-bd"/>
</dbReference>
<comment type="subcellular location">
    <subcellularLocation>
        <location evidence="3">Cytoplasm</location>
        <location evidence="3">Cytosol</location>
    </subcellularLocation>
    <subcellularLocation>
        <location evidence="5">Cytoplasm</location>
        <location evidence="5">Perinuclear region</location>
    </subcellularLocation>
    <subcellularLocation>
        <location evidence="2">Endoplasmic reticulum membrane</location>
        <topology evidence="2">Peripheral membrane protein</topology>
    </subcellularLocation>
    <subcellularLocation>
        <location evidence="1">Golgi apparatus membrane</location>
        <topology evidence="1">Peripheral membrane protein</topology>
    </subcellularLocation>
    <subcellularLocation>
        <location evidence="4">Microsome membrane</location>
    </subcellularLocation>
</comment>
<comment type="subunit">
    <text evidence="16">SEC16A and SEC16B are each present in multiple copies in a heteromeric complex.</text>
</comment>
<evidence type="ECO:0000256" key="11">
    <source>
        <dbReference type="ARBA" id="ARBA00022848"/>
    </source>
</evidence>
<evidence type="ECO:0000256" key="3">
    <source>
        <dbReference type="ARBA" id="ARBA00004514"/>
    </source>
</evidence>
<evidence type="ECO:0000256" key="16">
    <source>
        <dbReference type="RuleBase" id="RU364101"/>
    </source>
</evidence>
<feature type="compositionally biased region" description="Low complexity" evidence="17">
    <location>
        <begin position="551"/>
        <end position="567"/>
    </location>
</feature>
<organism evidence="20 21">
    <name type="scientific">Anser cygnoides</name>
    <name type="common">Swan goose</name>
    <dbReference type="NCBI Taxonomy" id="8845"/>
    <lineage>
        <taxon>Eukaryota</taxon>
        <taxon>Metazoa</taxon>
        <taxon>Chordata</taxon>
        <taxon>Craniata</taxon>
        <taxon>Vertebrata</taxon>
        <taxon>Euteleostomi</taxon>
        <taxon>Archelosauria</taxon>
        <taxon>Archosauria</taxon>
        <taxon>Dinosauria</taxon>
        <taxon>Saurischia</taxon>
        <taxon>Theropoda</taxon>
        <taxon>Coelurosauria</taxon>
        <taxon>Aves</taxon>
        <taxon>Neognathae</taxon>
        <taxon>Galloanserae</taxon>
        <taxon>Anseriformes</taxon>
        <taxon>Anatidae</taxon>
        <taxon>Anserinae</taxon>
        <taxon>Anser</taxon>
    </lineage>
</organism>
<evidence type="ECO:0000256" key="6">
    <source>
        <dbReference type="ARBA" id="ARBA00005927"/>
    </source>
</evidence>
<evidence type="ECO:0000259" key="19">
    <source>
        <dbReference type="Pfam" id="PF12932"/>
    </source>
</evidence>
<feature type="domain" description="Sec16 central conserved" evidence="19">
    <location>
        <begin position="1271"/>
        <end position="1368"/>
    </location>
</feature>
<dbReference type="GO" id="GO:0015031">
    <property type="term" value="P:protein transport"/>
    <property type="evidence" value="ECO:0007669"/>
    <property type="project" value="UniProtKB-KW"/>
</dbReference>
<dbReference type="Proteomes" id="UP000694521">
    <property type="component" value="Unplaced"/>
</dbReference>
<protein>
    <recommendedName>
        <fullName evidence="16">Protein transport protein sec16</fullName>
    </recommendedName>
</protein>